<evidence type="ECO:0000256" key="7">
    <source>
        <dbReference type="PIRSR" id="PIRSR000193-1"/>
    </source>
</evidence>
<dbReference type="InterPro" id="IPR036291">
    <property type="entry name" value="NAD(P)-bd_dom_sf"/>
</dbReference>
<dbReference type="InterPro" id="IPR029036">
    <property type="entry name" value="P5CR_dimer"/>
</dbReference>
<dbReference type="PANTHER" id="PTHR11645">
    <property type="entry name" value="PYRROLINE-5-CARBOXYLATE REDUCTASE"/>
    <property type="match status" value="1"/>
</dbReference>
<sequence>MACFELEAGHFRLFQRFRSGNLGRMSTVAIIGGGKIGEALVAGLISGGMNPKKIHVANRRSERSQELKEQYCIVPFNDNAQAVDGVDVVFLCVKPNVLVKVADEIAEAVDNNDSTIVVSMAAGVTNASIEEVMAAGTPVLRVMPNTPMLVGKGTSAIAPGRFSDEESIEQVRKLLQTVGAVEVIAESDMDAVIAMSGSSPAYLFLFVESMIDAGVQLGLKREVAKKLAINSIYGAAAMLQETDEEPAQLRGNVCSPGGTTIAAVRSLEESGLRGMMYRATEAAAKRNAEMSKQ</sequence>
<feature type="binding site" evidence="7">
    <location>
        <position position="79"/>
    </location>
    <ligand>
        <name>NADPH</name>
        <dbReference type="ChEBI" id="CHEBI:57783"/>
    </ligand>
</feature>
<dbReference type="InterPro" id="IPR008927">
    <property type="entry name" value="6-PGluconate_DH-like_C_sf"/>
</dbReference>
<keyword evidence="12" id="KW-1185">Reference proteome</keyword>
<dbReference type="UniPathway" id="UPA00098">
    <property type="reaction ID" value="UER00361"/>
</dbReference>
<dbReference type="EC" id="1.5.1.2" evidence="5 6"/>
<keyword evidence="5 8" id="KW-0641">Proline biosynthesis</keyword>
<name>A0A3G6IWG9_9CORY</name>
<evidence type="ECO:0000256" key="8">
    <source>
        <dbReference type="RuleBase" id="RU003903"/>
    </source>
</evidence>
<comment type="catalytic activity">
    <reaction evidence="5">
        <text>L-proline + NAD(+) = (S)-1-pyrroline-5-carboxylate + NADH + 2 H(+)</text>
        <dbReference type="Rhea" id="RHEA:14105"/>
        <dbReference type="ChEBI" id="CHEBI:15378"/>
        <dbReference type="ChEBI" id="CHEBI:17388"/>
        <dbReference type="ChEBI" id="CHEBI:57540"/>
        <dbReference type="ChEBI" id="CHEBI:57945"/>
        <dbReference type="ChEBI" id="CHEBI:60039"/>
        <dbReference type="EC" id="1.5.1.2"/>
    </reaction>
</comment>
<gene>
    <name evidence="5 11" type="primary">proC</name>
    <name evidence="11" type="ORF">CPPEL_10130</name>
</gene>
<comment type="pathway">
    <text evidence="5 8">Amino-acid biosynthesis; L-proline biosynthesis; L-proline from L-glutamate 5-semialdehyde: step 1/1.</text>
</comment>
<dbReference type="InterPro" id="IPR028939">
    <property type="entry name" value="P5C_Rdtase_cat_N"/>
</dbReference>
<dbReference type="HAMAP" id="MF_01925">
    <property type="entry name" value="P5C_reductase"/>
    <property type="match status" value="1"/>
</dbReference>
<keyword evidence="5 8" id="KW-0028">Amino-acid biosynthesis</keyword>
<dbReference type="PANTHER" id="PTHR11645:SF0">
    <property type="entry name" value="PYRROLINE-5-CARBOXYLATE REDUCTASE 3"/>
    <property type="match status" value="1"/>
</dbReference>
<comment type="subcellular location">
    <subcellularLocation>
        <location evidence="5">Cytoplasm</location>
    </subcellularLocation>
</comment>
<dbReference type="FunFam" id="1.10.3730.10:FF:000001">
    <property type="entry name" value="Pyrroline-5-carboxylate reductase"/>
    <property type="match status" value="1"/>
</dbReference>
<evidence type="ECO:0000256" key="3">
    <source>
        <dbReference type="ARBA" id="ARBA00023002"/>
    </source>
</evidence>
<dbReference type="NCBIfam" id="TIGR00112">
    <property type="entry name" value="proC"/>
    <property type="match status" value="1"/>
</dbReference>
<dbReference type="Gene3D" id="3.40.50.720">
    <property type="entry name" value="NAD(P)-binding Rossmann-like Domain"/>
    <property type="match status" value="1"/>
</dbReference>
<evidence type="ECO:0000313" key="12">
    <source>
        <dbReference type="Proteomes" id="UP000271426"/>
    </source>
</evidence>
<keyword evidence="2 5" id="KW-0521">NADP</keyword>
<organism evidence="11 12">
    <name type="scientific">Corynebacterium pseudopelargi</name>
    <dbReference type="NCBI Taxonomy" id="2080757"/>
    <lineage>
        <taxon>Bacteria</taxon>
        <taxon>Bacillati</taxon>
        <taxon>Actinomycetota</taxon>
        <taxon>Actinomycetes</taxon>
        <taxon>Mycobacteriales</taxon>
        <taxon>Corynebacteriaceae</taxon>
        <taxon>Corynebacterium</taxon>
    </lineage>
</organism>
<dbReference type="KEGG" id="cpso:CPPEL_10130"/>
<keyword evidence="3 5" id="KW-0560">Oxidoreductase</keyword>
<dbReference type="Pfam" id="PF14748">
    <property type="entry name" value="P5CR_dimer"/>
    <property type="match status" value="1"/>
</dbReference>
<dbReference type="GO" id="GO:0005737">
    <property type="term" value="C:cytoplasm"/>
    <property type="evidence" value="ECO:0007669"/>
    <property type="project" value="UniProtKB-SubCell"/>
</dbReference>
<dbReference type="GO" id="GO:0055129">
    <property type="term" value="P:L-proline biosynthetic process"/>
    <property type="evidence" value="ECO:0007669"/>
    <property type="project" value="UniProtKB-UniRule"/>
</dbReference>
<dbReference type="Pfam" id="PF03807">
    <property type="entry name" value="F420_oxidored"/>
    <property type="match status" value="1"/>
</dbReference>
<comment type="catalytic activity">
    <reaction evidence="5 8">
        <text>L-proline + NADP(+) = (S)-1-pyrroline-5-carboxylate + NADPH + 2 H(+)</text>
        <dbReference type="Rhea" id="RHEA:14109"/>
        <dbReference type="ChEBI" id="CHEBI:15378"/>
        <dbReference type="ChEBI" id="CHEBI:17388"/>
        <dbReference type="ChEBI" id="CHEBI:57783"/>
        <dbReference type="ChEBI" id="CHEBI:58349"/>
        <dbReference type="ChEBI" id="CHEBI:60039"/>
        <dbReference type="EC" id="1.5.1.2"/>
    </reaction>
</comment>
<dbReference type="SUPFAM" id="SSF51735">
    <property type="entry name" value="NAD(P)-binding Rossmann-fold domains"/>
    <property type="match status" value="1"/>
</dbReference>
<proteinExistence type="inferred from homology"/>
<dbReference type="EMBL" id="CP033898">
    <property type="protein sequence ID" value="AZA10125.1"/>
    <property type="molecule type" value="Genomic_DNA"/>
</dbReference>
<comment type="similarity">
    <text evidence="1 5 8">Belongs to the pyrroline-5-carboxylate reductase family.</text>
</comment>
<dbReference type="Gene3D" id="1.10.3730.10">
    <property type="entry name" value="ProC C-terminal domain-like"/>
    <property type="match status" value="1"/>
</dbReference>
<evidence type="ECO:0000256" key="5">
    <source>
        <dbReference type="HAMAP-Rule" id="MF_01925"/>
    </source>
</evidence>
<feature type="domain" description="Pyrroline-5-carboxylate reductase dimerisation" evidence="10">
    <location>
        <begin position="186"/>
        <end position="290"/>
    </location>
</feature>
<accession>A0A3G6IWG9</accession>
<dbReference type="PIRSF" id="PIRSF000193">
    <property type="entry name" value="Pyrrol-5-carb_rd"/>
    <property type="match status" value="1"/>
</dbReference>
<reference evidence="11 12" key="1">
    <citation type="submission" date="2018-11" db="EMBL/GenBank/DDBJ databases">
        <authorList>
            <person name="Kleinhagauer T."/>
            <person name="Glaeser S.P."/>
            <person name="Spergser J."/>
            <person name="Ruckert C."/>
            <person name="Kaempfer P."/>
            <person name="Busse H.-J."/>
        </authorList>
    </citation>
    <scope>NUCLEOTIDE SEQUENCE [LARGE SCALE GENOMIC DNA]</scope>
    <source>
        <strain evidence="11 12">812CH</strain>
    </source>
</reference>
<evidence type="ECO:0000259" key="9">
    <source>
        <dbReference type="Pfam" id="PF03807"/>
    </source>
</evidence>
<dbReference type="InterPro" id="IPR000304">
    <property type="entry name" value="Pyrroline-COOH_reductase"/>
</dbReference>
<evidence type="ECO:0000313" key="11">
    <source>
        <dbReference type="EMBL" id="AZA10125.1"/>
    </source>
</evidence>
<evidence type="ECO:0000259" key="10">
    <source>
        <dbReference type="Pfam" id="PF14748"/>
    </source>
</evidence>
<evidence type="ECO:0000256" key="2">
    <source>
        <dbReference type="ARBA" id="ARBA00022857"/>
    </source>
</evidence>
<dbReference type="InterPro" id="IPR053790">
    <property type="entry name" value="P5CR-like_CS"/>
</dbReference>
<dbReference type="GO" id="GO:0004735">
    <property type="term" value="F:pyrroline-5-carboxylate reductase activity"/>
    <property type="evidence" value="ECO:0007669"/>
    <property type="project" value="UniProtKB-UniRule"/>
</dbReference>
<dbReference type="SUPFAM" id="SSF48179">
    <property type="entry name" value="6-phosphogluconate dehydrogenase C-terminal domain-like"/>
    <property type="match status" value="1"/>
</dbReference>
<dbReference type="PROSITE" id="PS00521">
    <property type="entry name" value="P5CR"/>
    <property type="match status" value="1"/>
</dbReference>
<evidence type="ECO:0000256" key="1">
    <source>
        <dbReference type="ARBA" id="ARBA00005525"/>
    </source>
</evidence>
<evidence type="ECO:0000256" key="4">
    <source>
        <dbReference type="ARBA" id="ARBA00058118"/>
    </source>
</evidence>
<evidence type="ECO:0000256" key="6">
    <source>
        <dbReference type="NCBIfam" id="TIGR00112"/>
    </source>
</evidence>
<protein>
    <recommendedName>
        <fullName evidence="5 6">Pyrroline-5-carboxylate reductase</fullName>
        <shortName evidence="5">P5C reductase</shortName>
        <shortName evidence="5">P5CR</shortName>
        <ecNumber evidence="5 6">1.5.1.2</ecNumber>
    </recommendedName>
    <alternativeName>
        <fullName evidence="5">PCA reductase</fullName>
    </alternativeName>
</protein>
<dbReference type="Proteomes" id="UP000271426">
    <property type="component" value="Chromosome"/>
</dbReference>
<dbReference type="AlphaFoldDB" id="A0A3G6IWG9"/>
<keyword evidence="5" id="KW-0963">Cytoplasm</keyword>
<comment type="function">
    <text evidence="4 5">Catalyzes the reduction of 1-pyrroline-5-carboxylate (PCA) to L-proline.</text>
</comment>
<feature type="domain" description="Pyrroline-5-carboxylate reductase catalytic N-terminal" evidence="9">
    <location>
        <begin position="27"/>
        <end position="123"/>
    </location>
</feature>